<dbReference type="Proteomes" id="UP001164819">
    <property type="component" value="Chromosome"/>
</dbReference>
<evidence type="ECO:0000256" key="1">
    <source>
        <dbReference type="ARBA" id="ARBA00008324"/>
    </source>
</evidence>
<evidence type="ECO:0000313" key="4">
    <source>
        <dbReference type="EMBL" id="WAV92186.1"/>
    </source>
</evidence>
<dbReference type="EMBL" id="CP098248">
    <property type="protein sequence ID" value="WAV97770.1"/>
    <property type="molecule type" value="Genomic_DNA"/>
</dbReference>
<dbReference type="NCBIfam" id="TIGR00369">
    <property type="entry name" value="unchar_dom_1"/>
    <property type="match status" value="1"/>
</dbReference>
<dbReference type="AlphaFoldDB" id="A0A9E9LBF2"/>
<evidence type="ECO:0000256" key="2">
    <source>
        <dbReference type="ARBA" id="ARBA00022801"/>
    </source>
</evidence>
<dbReference type="InterPro" id="IPR003736">
    <property type="entry name" value="PAAI_dom"/>
</dbReference>
<organism evidence="4">
    <name type="scientific">Oxalobacter aliiformigenes</name>
    <dbReference type="NCBI Taxonomy" id="2946593"/>
    <lineage>
        <taxon>Bacteria</taxon>
        <taxon>Pseudomonadati</taxon>
        <taxon>Pseudomonadota</taxon>
        <taxon>Betaproteobacteria</taxon>
        <taxon>Burkholderiales</taxon>
        <taxon>Oxalobacteraceae</taxon>
        <taxon>Oxalobacter</taxon>
    </lineage>
</organism>
<dbReference type="InterPro" id="IPR029069">
    <property type="entry name" value="HotDog_dom_sf"/>
</dbReference>
<dbReference type="Gene3D" id="3.10.129.10">
    <property type="entry name" value="Hotdog Thioesterase"/>
    <property type="match status" value="1"/>
</dbReference>
<comment type="similarity">
    <text evidence="1">Belongs to the thioesterase PaaI family.</text>
</comment>
<dbReference type="InterPro" id="IPR006683">
    <property type="entry name" value="Thioestr_dom"/>
</dbReference>
<dbReference type="CDD" id="cd03443">
    <property type="entry name" value="PaaI_thioesterase"/>
    <property type="match status" value="1"/>
</dbReference>
<feature type="domain" description="Thioesterase" evidence="3">
    <location>
        <begin position="42"/>
        <end position="114"/>
    </location>
</feature>
<evidence type="ECO:0000259" key="3">
    <source>
        <dbReference type="Pfam" id="PF03061"/>
    </source>
</evidence>
<dbReference type="InterPro" id="IPR039298">
    <property type="entry name" value="ACOT13"/>
</dbReference>
<dbReference type="SUPFAM" id="SSF54637">
    <property type="entry name" value="Thioesterase/thiol ester dehydrase-isomerase"/>
    <property type="match status" value="1"/>
</dbReference>
<keyword evidence="6" id="KW-1185">Reference proteome</keyword>
<dbReference type="Pfam" id="PF03061">
    <property type="entry name" value="4HBT"/>
    <property type="match status" value="1"/>
</dbReference>
<dbReference type="PANTHER" id="PTHR21660">
    <property type="entry name" value="THIOESTERASE SUPERFAMILY MEMBER-RELATED"/>
    <property type="match status" value="1"/>
</dbReference>
<protein>
    <submittedName>
        <fullName evidence="4">PaaI family thioesterase</fullName>
    </submittedName>
</protein>
<evidence type="ECO:0000313" key="5">
    <source>
        <dbReference type="EMBL" id="WAV97770.1"/>
    </source>
</evidence>
<reference evidence="5" key="1">
    <citation type="journal article" date="2022" name="Front. Microbiol.">
        <title>New perspectives on an old grouping: The genomic and phenotypic variability of Oxalobacter formigenes and the implications for calcium oxalate stone prevention.</title>
        <authorList>
            <person name="Chmiel J.A."/>
            <person name="Carr C."/>
            <person name="Stuivenberg G.A."/>
            <person name="Venema R."/>
            <person name="Chanyi R.M."/>
            <person name="Al K.F."/>
            <person name="Giguere D."/>
            <person name="Say H."/>
            <person name="Akouris P.P."/>
            <person name="Dominguez Romero S.A."/>
            <person name="Kwong A."/>
            <person name="Tai V."/>
            <person name="Koval S.F."/>
            <person name="Razvi H."/>
            <person name="Bjazevic J."/>
            <person name="Burton J.P."/>
        </authorList>
    </citation>
    <scope>NUCLEOTIDE SEQUENCE</scope>
    <source>
        <strain evidence="5">HOxNP-1</strain>
    </source>
</reference>
<reference evidence="4" key="2">
    <citation type="journal article" date="2022" name="Front. Microbiol.">
        <title>New perspectives on an old grouping: The genomic and phenotypic variability of Oxalobacter formigenes and the implications for calcium oxalate stone prevention.</title>
        <authorList>
            <person name="Chmiel J.A."/>
            <person name="Carr C."/>
            <person name="Stuivenberg G.A."/>
            <person name="Venema R."/>
            <person name="Chanyi R.M."/>
            <person name="Al K.F."/>
            <person name="Giguere D."/>
            <person name="Say H."/>
            <person name="Akouris P.P."/>
            <person name="Dominguez Romero S.A."/>
            <person name="Kwong A."/>
            <person name="Tai V."/>
            <person name="Koval S.F."/>
            <person name="Razvi H."/>
            <person name="Bjazevic J."/>
            <person name="Burton J.P."/>
        </authorList>
    </citation>
    <scope>NUCLEOTIDE SEQUENCE</scope>
    <source>
        <strain evidence="4">OxK</strain>
    </source>
</reference>
<dbReference type="PANTHER" id="PTHR21660:SF1">
    <property type="entry name" value="ACYL-COENZYME A THIOESTERASE 13"/>
    <property type="match status" value="1"/>
</dbReference>
<dbReference type="Proteomes" id="UP001164794">
    <property type="component" value="Chromosome"/>
</dbReference>
<gene>
    <name evidence="5" type="ORF">NB645_03310</name>
    <name evidence="4" type="ORF">NB646_04405</name>
</gene>
<proteinExistence type="inferred from homology"/>
<sequence>MTQQISDNPYLKDLGLELLSMENGTAEVGIRLQEQHMNSWQVMHGGIIMTLLDACMARAARSLVPELTSAATVEMKTSFFQPGGKISQHIVARGRVLHRSTTMYYCEGEIWNGDALIAKSMGTFKVFRRNDIARRLKMTSSKHLQVEEQ</sequence>
<evidence type="ECO:0000313" key="6">
    <source>
        <dbReference type="Proteomes" id="UP001164794"/>
    </source>
</evidence>
<accession>A0A9E9LBF2</accession>
<keyword evidence="2" id="KW-0378">Hydrolase</keyword>
<dbReference type="EMBL" id="CP098251">
    <property type="protein sequence ID" value="WAV92186.1"/>
    <property type="molecule type" value="Genomic_DNA"/>
</dbReference>
<dbReference type="GO" id="GO:0047617">
    <property type="term" value="F:fatty acyl-CoA hydrolase activity"/>
    <property type="evidence" value="ECO:0007669"/>
    <property type="project" value="InterPro"/>
</dbReference>
<name>A0A9E9LBF2_9BURK</name>
<dbReference type="RefSeq" id="WP_269265307.1">
    <property type="nucleotide sequence ID" value="NZ_CP098248.1"/>
</dbReference>